<dbReference type="Proteomes" id="UP001177003">
    <property type="component" value="Chromosome 5"/>
</dbReference>
<name>A0AA35Z6V1_LACSI</name>
<evidence type="ECO:0000256" key="2">
    <source>
        <dbReference type="ARBA" id="ARBA00022803"/>
    </source>
</evidence>
<keyword evidence="1" id="KW-0677">Repeat</keyword>
<dbReference type="SUPFAM" id="SSF54534">
    <property type="entry name" value="FKBP-like"/>
    <property type="match status" value="1"/>
</dbReference>
<dbReference type="Gene3D" id="3.10.50.40">
    <property type="match status" value="1"/>
</dbReference>
<dbReference type="InterPro" id="IPR001179">
    <property type="entry name" value="PPIase_FKBP_dom"/>
</dbReference>
<sequence length="269" mass="30588">MSTFQNLKNRGHDITNNNSFHHNLWFLSDSTVTTLHHNTSPEPPPHCLRNSPEPPLHPHRFKSLGCRGYCRCFLFYYQLSQLSLLVLVVRRRGLPVAVTGGVVVFRSRKSIASSQFSFTAISSDQFSLRNVAHHHGPSHRRSPSPIVSTGIFICSYFQHIGDGRLIKRRIRDGKGEFPMDCPLQDSRLRVHYKGMLLVEKKIVFYDTEVDNDGEPLEFSSGEGLVPEGFEMCVRLCCLKRYHMSPAPLIMLMTSSQGQIMFLKVLMLNG</sequence>
<reference evidence="5" key="1">
    <citation type="submission" date="2023-04" db="EMBL/GenBank/DDBJ databases">
        <authorList>
            <person name="Vijverberg K."/>
            <person name="Xiong W."/>
            <person name="Schranz E."/>
        </authorList>
    </citation>
    <scope>NUCLEOTIDE SEQUENCE</scope>
</reference>
<dbReference type="AlphaFoldDB" id="A0AA35Z6V1"/>
<evidence type="ECO:0000256" key="1">
    <source>
        <dbReference type="ARBA" id="ARBA00022737"/>
    </source>
</evidence>
<dbReference type="PANTHER" id="PTHR46512:SF8">
    <property type="entry name" value="PEPTIDYLPROLYL ISOMERASE"/>
    <property type="match status" value="1"/>
</dbReference>
<keyword evidence="6" id="KW-1185">Reference proteome</keyword>
<gene>
    <name evidence="5" type="ORF">LSALG_LOCUS26408</name>
</gene>
<keyword evidence="2" id="KW-0802">TPR repeat</keyword>
<dbReference type="InterPro" id="IPR046357">
    <property type="entry name" value="PPIase_dom_sf"/>
</dbReference>
<evidence type="ECO:0000256" key="3">
    <source>
        <dbReference type="ARBA" id="ARBA00029569"/>
    </source>
</evidence>
<dbReference type="InterPro" id="IPR050754">
    <property type="entry name" value="FKBP4/5/8-like"/>
</dbReference>
<dbReference type="Pfam" id="PF00254">
    <property type="entry name" value="FKBP_C"/>
    <property type="match status" value="1"/>
</dbReference>
<proteinExistence type="predicted"/>
<evidence type="ECO:0000313" key="6">
    <source>
        <dbReference type="Proteomes" id="UP001177003"/>
    </source>
</evidence>
<dbReference type="GO" id="GO:0003755">
    <property type="term" value="F:peptidyl-prolyl cis-trans isomerase activity"/>
    <property type="evidence" value="ECO:0007669"/>
    <property type="project" value="InterPro"/>
</dbReference>
<dbReference type="EMBL" id="OX465081">
    <property type="protein sequence ID" value="CAI9287016.1"/>
    <property type="molecule type" value="Genomic_DNA"/>
</dbReference>
<feature type="domain" description="PPIase FKBP-type" evidence="4">
    <location>
        <begin position="184"/>
        <end position="237"/>
    </location>
</feature>
<organism evidence="5 6">
    <name type="scientific">Lactuca saligna</name>
    <name type="common">Willowleaf lettuce</name>
    <dbReference type="NCBI Taxonomy" id="75948"/>
    <lineage>
        <taxon>Eukaryota</taxon>
        <taxon>Viridiplantae</taxon>
        <taxon>Streptophyta</taxon>
        <taxon>Embryophyta</taxon>
        <taxon>Tracheophyta</taxon>
        <taxon>Spermatophyta</taxon>
        <taxon>Magnoliopsida</taxon>
        <taxon>eudicotyledons</taxon>
        <taxon>Gunneridae</taxon>
        <taxon>Pentapetalae</taxon>
        <taxon>asterids</taxon>
        <taxon>campanulids</taxon>
        <taxon>Asterales</taxon>
        <taxon>Asteraceae</taxon>
        <taxon>Cichorioideae</taxon>
        <taxon>Cichorieae</taxon>
        <taxon>Lactucinae</taxon>
        <taxon>Lactuca</taxon>
    </lineage>
</organism>
<evidence type="ECO:0000313" key="5">
    <source>
        <dbReference type="EMBL" id="CAI9287016.1"/>
    </source>
</evidence>
<protein>
    <recommendedName>
        <fullName evidence="3">Rotamase</fullName>
    </recommendedName>
</protein>
<accession>A0AA35Z6V1</accession>
<evidence type="ECO:0000259" key="4">
    <source>
        <dbReference type="Pfam" id="PF00254"/>
    </source>
</evidence>
<dbReference type="PANTHER" id="PTHR46512">
    <property type="entry name" value="PEPTIDYLPROLYL ISOMERASE"/>
    <property type="match status" value="1"/>
</dbReference>